<reference evidence="8" key="1">
    <citation type="submission" date="2020-03" db="EMBL/GenBank/DDBJ databases">
        <authorList>
            <person name="He L."/>
        </authorList>
    </citation>
    <scope>NUCLEOTIDE SEQUENCE</scope>
    <source>
        <strain evidence="8">CkLH20</strain>
    </source>
</reference>
<dbReference type="PROSITE" id="PS50192">
    <property type="entry name" value="T_SNARE"/>
    <property type="match status" value="1"/>
</dbReference>
<dbReference type="Gene3D" id="3.30.1520.10">
    <property type="entry name" value="Phox-like domain"/>
    <property type="match status" value="1"/>
</dbReference>
<dbReference type="GO" id="GO:0007034">
    <property type="term" value="P:vacuolar transport"/>
    <property type="evidence" value="ECO:0007669"/>
    <property type="project" value="UniProtKB-ARBA"/>
</dbReference>
<evidence type="ECO:0000259" key="6">
    <source>
        <dbReference type="PROSITE" id="PS50192"/>
    </source>
</evidence>
<feature type="region of interest" description="Disordered" evidence="5">
    <location>
        <begin position="265"/>
        <end position="285"/>
    </location>
</feature>
<keyword evidence="2" id="KW-0926">Vacuole</keyword>
<gene>
    <name evidence="8" type="ORF">CkaCkLH20_09482</name>
</gene>
<protein>
    <recommendedName>
        <fullName evidence="10">Vacuolar morphogenesis protein 7-like protein</fullName>
    </recommendedName>
</protein>
<dbReference type="AlphaFoldDB" id="A0A9P6LHV9"/>
<proteinExistence type="predicted"/>
<name>A0A9P6LHV9_9PEZI</name>
<evidence type="ECO:0000256" key="5">
    <source>
        <dbReference type="SAM" id="MobiDB-lite"/>
    </source>
</evidence>
<dbReference type="FunFam" id="3.30.1520.10:FF:000052">
    <property type="entry name" value="Putative SNARE complex subunit (Vam7)"/>
    <property type="match status" value="1"/>
</dbReference>
<evidence type="ECO:0000256" key="1">
    <source>
        <dbReference type="ARBA" id="ARBA00004116"/>
    </source>
</evidence>
<dbReference type="SUPFAM" id="SSF58038">
    <property type="entry name" value="SNARE fusion complex"/>
    <property type="match status" value="1"/>
</dbReference>
<organism evidence="8 9">
    <name type="scientific">Colletotrichum karsti</name>
    <dbReference type="NCBI Taxonomy" id="1095194"/>
    <lineage>
        <taxon>Eukaryota</taxon>
        <taxon>Fungi</taxon>
        <taxon>Dikarya</taxon>
        <taxon>Ascomycota</taxon>
        <taxon>Pezizomycotina</taxon>
        <taxon>Sordariomycetes</taxon>
        <taxon>Hypocreomycetidae</taxon>
        <taxon>Glomerellales</taxon>
        <taxon>Glomerellaceae</taxon>
        <taxon>Colletotrichum</taxon>
        <taxon>Colletotrichum boninense species complex</taxon>
    </lineage>
</organism>
<dbReference type="Pfam" id="PF00787">
    <property type="entry name" value="PX"/>
    <property type="match status" value="1"/>
</dbReference>
<comment type="caution">
    <text evidence="8">The sequence shown here is derived from an EMBL/GenBank/DDBJ whole genome shotgun (WGS) entry which is preliminary data.</text>
</comment>
<evidence type="ECO:0000256" key="2">
    <source>
        <dbReference type="ARBA" id="ARBA00022554"/>
    </source>
</evidence>
<comment type="subcellular location">
    <subcellularLocation>
        <location evidence="1">Vacuole</location>
    </subcellularLocation>
</comment>
<dbReference type="RefSeq" id="XP_038742433.1">
    <property type="nucleotide sequence ID" value="XM_038892197.1"/>
</dbReference>
<dbReference type="InterPro" id="IPR000727">
    <property type="entry name" value="T_SNARE_dom"/>
</dbReference>
<comment type="function">
    <text evidence="4">Essential for proper morphogenesis of the vacuole. May exist as structural reinforcement on the surface of the vacuolar membrane and be required for maintenance against rupture by osmotic pressure.</text>
</comment>
<feature type="domain" description="PX" evidence="7">
    <location>
        <begin position="3"/>
        <end position="118"/>
    </location>
</feature>
<dbReference type="Proteomes" id="UP000781932">
    <property type="component" value="Unassembled WGS sequence"/>
</dbReference>
<dbReference type="GeneID" id="62165271"/>
<dbReference type="FunFam" id="1.20.5.110:FF:000058">
    <property type="entry name" value="VAM7p Vacuolar SNARE protein"/>
    <property type="match status" value="1"/>
</dbReference>
<dbReference type="GO" id="GO:0000329">
    <property type="term" value="C:fungal-type vacuole membrane"/>
    <property type="evidence" value="ECO:0007669"/>
    <property type="project" value="UniProtKB-ARBA"/>
</dbReference>
<dbReference type="SMART" id="SM00312">
    <property type="entry name" value="PX"/>
    <property type="match status" value="1"/>
</dbReference>
<evidence type="ECO:0008006" key="10">
    <source>
        <dbReference type="Google" id="ProtNLM"/>
    </source>
</evidence>
<dbReference type="Gene3D" id="1.20.5.110">
    <property type="match status" value="1"/>
</dbReference>
<evidence type="ECO:0000256" key="3">
    <source>
        <dbReference type="ARBA" id="ARBA00023054"/>
    </source>
</evidence>
<dbReference type="GO" id="GO:0035091">
    <property type="term" value="F:phosphatidylinositol binding"/>
    <property type="evidence" value="ECO:0007669"/>
    <property type="project" value="InterPro"/>
</dbReference>
<dbReference type="PROSITE" id="PS50195">
    <property type="entry name" value="PX"/>
    <property type="match status" value="1"/>
</dbReference>
<dbReference type="GO" id="GO:0016192">
    <property type="term" value="P:vesicle-mediated transport"/>
    <property type="evidence" value="ECO:0007669"/>
    <property type="project" value="UniProtKB-ARBA"/>
</dbReference>
<evidence type="ECO:0000313" key="9">
    <source>
        <dbReference type="Proteomes" id="UP000781932"/>
    </source>
</evidence>
<dbReference type="EMBL" id="JAATWM020000034">
    <property type="protein sequence ID" value="KAF9872972.1"/>
    <property type="molecule type" value="Genomic_DNA"/>
</dbReference>
<reference evidence="8" key="2">
    <citation type="submission" date="2020-11" db="EMBL/GenBank/DDBJ databases">
        <title>Whole genome sequencing of Colletotrichum sp.</title>
        <authorList>
            <person name="Li H."/>
        </authorList>
    </citation>
    <scope>NUCLEOTIDE SEQUENCE</scope>
    <source>
        <strain evidence="8">CkLH20</strain>
    </source>
</reference>
<dbReference type="InterPro" id="IPR001683">
    <property type="entry name" value="PX_dom"/>
</dbReference>
<dbReference type="SUPFAM" id="SSF64268">
    <property type="entry name" value="PX domain"/>
    <property type="match status" value="1"/>
</dbReference>
<keyword evidence="9" id="KW-1185">Reference proteome</keyword>
<sequence length="368" mass="39320">MAPPAEISIPSTILSTGESKPYTLYNITLRLPLRSFVVQKRYSDFAALHQSLTSLVGDPPPKPLPGKSWFKSTVSSPDLTEQRRQGLEAYLRAIAESPDRRWRDTTAWRAFLNLPSTGGGGSTGNSAASAHGLVTSGRAGAADPTTWLDLHREMKANLHDARLALSRRDAAAENNNSTAAAEAGAAAKRALVKAGTLIGNLTAGLRTMQEGGALGDGELRRRRDLLGSARVDREGLERLSNSMAQNGRAAREGFASSGDKAALLGGGAGSSSSGGARTGGRVLGAPLPETQRTRELDNDGVVLLQRQMMSEQDEQVNTLAAIVRRQKEMGLQINDEVESQTKMLERVNEDADRVGGKIKVANRRIGKF</sequence>
<dbReference type="CDD" id="cd06897">
    <property type="entry name" value="PX_SNARE"/>
    <property type="match status" value="1"/>
</dbReference>
<evidence type="ECO:0000259" key="7">
    <source>
        <dbReference type="PROSITE" id="PS50195"/>
    </source>
</evidence>
<evidence type="ECO:0000313" key="8">
    <source>
        <dbReference type="EMBL" id="KAF9872972.1"/>
    </source>
</evidence>
<keyword evidence="3" id="KW-0175">Coiled coil</keyword>
<dbReference type="PANTHER" id="PTHR22775:SF3">
    <property type="entry name" value="SORTING NEXIN-13"/>
    <property type="match status" value="1"/>
</dbReference>
<dbReference type="OrthoDB" id="428895at2759"/>
<dbReference type="SMART" id="SM00397">
    <property type="entry name" value="t_SNARE"/>
    <property type="match status" value="1"/>
</dbReference>
<accession>A0A9P6LHV9</accession>
<feature type="domain" description="T-SNARE coiled-coil homology" evidence="6">
    <location>
        <begin position="306"/>
        <end position="368"/>
    </location>
</feature>
<dbReference type="GO" id="GO:0097576">
    <property type="term" value="P:vacuole fusion"/>
    <property type="evidence" value="ECO:0007669"/>
    <property type="project" value="UniProtKB-ARBA"/>
</dbReference>
<dbReference type="CDD" id="cd15858">
    <property type="entry name" value="SNARE_VAM7"/>
    <property type="match status" value="1"/>
</dbReference>
<dbReference type="PANTHER" id="PTHR22775">
    <property type="entry name" value="SORTING NEXIN"/>
    <property type="match status" value="1"/>
</dbReference>
<dbReference type="InterPro" id="IPR036871">
    <property type="entry name" value="PX_dom_sf"/>
</dbReference>
<evidence type="ECO:0000256" key="4">
    <source>
        <dbReference type="ARBA" id="ARBA00054927"/>
    </source>
</evidence>